<dbReference type="SUPFAM" id="SSF54001">
    <property type="entry name" value="Cysteine proteinases"/>
    <property type="match status" value="1"/>
</dbReference>
<dbReference type="Gene3D" id="1.10.418.20">
    <property type="match status" value="1"/>
</dbReference>
<sequence length="371" mass="41734">MLTSDQKSREAPIEDPSLRFSSSVLYRLNGELLKEKEKGKPSRSKAKTVTITKNDAKEIEKYIATLRSEGVDVTKDIDPNANKHHRSVVAAKKKAPFAQDTPALSYLEDGDWEDSQLYAAWAAKHDPEGTVTFTTWLLIHTAWRTRVSALTERLELAEVVPSSIGFLCRIMPLTSRLELLVESKREDAGQSQIEGTSLQSTPIQHTTMITHHDFDRLDGWLGVGVLNEYMDMLVKILAPATIVNLGSYFMAMTNANQRGGILRQKGVKLIEMDLALLPLNVARSHWILYVIQQKFKLVMKPIIASRLAQWCSNAVSLSCVICLQRTSLQLRDTSGDSESSPSRSTERPRHPALLSLHSPRDRRWFDKGNRT</sequence>
<dbReference type="InterPro" id="IPR038765">
    <property type="entry name" value="Papain-like_cys_pep_sf"/>
</dbReference>
<dbReference type="Gene3D" id="3.30.310.130">
    <property type="entry name" value="Ubiquitin-related"/>
    <property type="match status" value="1"/>
</dbReference>
<name>A0A2K9YDF3_CLAUC</name>
<feature type="region of interest" description="Disordered" evidence="1">
    <location>
        <begin position="332"/>
        <end position="371"/>
    </location>
</feature>
<protein>
    <recommendedName>
        <fullName evidence="3">Ubiquitin-like protease family profile domain-containing protein</fullName>
    </recommendedName>
</protein>
<reference evidence="2" key="1">
    <citation type="submission" date="2017-12" db="EMBL/GenBank/DDBJ databases">
        <title>Genome Sequencing Reveals a Rich Biosynthetic Potential.</title>
        <authorList>
            <person name="Bertrand R.L."/>
            <person name="Abdel-Hameed M.E."/>
            <person name="Sorensen J.L."/>
        </authorList>
    </citation>
    <scope>NUCLEOTIDE SEQUENCE</scope>
</reference>
<evidence type="ECO:0008006" key="3">
    <source>
        <dbReference type="Google" id="ProtNLM"/>
    </source>
</evidence>
<evidence type="ECO:0000256" key="1">
    <source>
        <dbReference type="SAM" id="MobiDB-lite"/>
    </source>
</evidence>
<proteinExistence type="predicted"/>
<organism evidence="2">
    <name type="scientific">Cladonia uncialis subsp. uncialis</name>
    <dbReference type="NCBI Taxonomy" id="180999"/>
    <lineage>
        <taxon>Eukaryota</taxon>
        <taxon>Fungi</taxon>
        <taxon>Dikarya</taxon>
        <taxon>Ascomycota</taxon>
        <taxon>Pezizomycotina</taxon>
        <taxon>Lecanoromycetes</taxon>
        <taxon>OSLEUM clade</taxon>
        <taxon>Lecanoromycetidae</taxon>
        <taxon>Lecanorales</taxon>
        <taxon>Lecanorineae</taxon>
        <taxon>Cladoniaceae</taxon>
        <taxon>Cladonia</taxon>
    </lineage>
</organism>
<feature type="compositionally biased region" description="Basic and acidic residues" evidence="1">
    <location>
        <begin position="358"/>
        <end position="371"/>
    </location>
</feature>
<evidence type="ECO:0000313" key="2">
    <source>
        <dbReference type="EMBL" id="AUW30848.1"/>
    </source>
</evidence>
<dbReference type="EMBL" id="MG777480">
    <property type="protein sequence ID" value="AUW30848.1"/>
    <property type="molecule type" value="Genomic_DNA"/>
</dbReference>
<dbReference type="AlphaFoldDB" id="A0A2K9YDF3"/>
<accession>A0A2K9YDF3</accession>